<feature type="compositionally biased region" description="Low complexity" evidence="1">
    <location>
        <begin position="11"/>
        <end position="25"/>
    </location>
</feature>
<organism evidence="2 3">
    <name type="scientific">Streptomyces tricolor</name>
    <dbReference type="NCBI Taxonomy" id="68277"/>
    <lineage>
        <taxon>Bacteria</taxon>
        <taxon>Bacillati</taxon>
        <taxon>Actinomycetota</taxon>
        <taxon>Actinomycetes</taxon>
        <taxon>Kitasatosporales</taxon>
        <taxon>Streptomycetaceae</taxon>
        <taxon>Streptomyces</taxon>
        <taxon>Streptomyces violaceoruber group</taxon>
    </lineage>
</organism>
<keyword evidence="3" id="KW-1185">Reference proteome</keyword>
<dbReference type="EMBL" id="JAKKZF010000194">
    <property type="protein sequence ID" value="MCG0068078.1"/>
    <property type="molecule type" value="Genomic_DNA"/>
</dbReference>
<feature type="region of interest" description="Disordered" evidence="1">
    <location>
        <begin position="1"/>
        <end position="40"/>
    </location>
</feature>
<dbReference type="RefSeq" id="WP_143650402.1">
    <property type="nucleotide sequence ID" value="NZ_JAKKZF010000194.1"/>
</dbReference>
<name>A0ABS9JRC1_9ACTN</name>
<evidence type="ECO:0000256" key="1">
    <source>
        <dbReference type="SAM" id="MobiDB-lite"/>
    </source>
</evidence>
<protein>
    <submittedName>
        <fullName evidence="2">Uncharacterized protein</fullName>
    </submittedName>
</protein>
<dbReference type="Proteomes" id="UP001299012">
    <property type="component" value="Unassembled WGS sequence"/>
</dbReference>
<proteinExistence type="predicted"/>
<sequence length="84" mass="8790">MCGAPLRLGLTTEPPETGTGSPGPNGEHHGRPARPRPRVIESRPVVCGKGMPVSAAGPGIRDVTCESVRSFGNGEPARTYGRER</sequence>
<accession>A0ABS9JRC1</accession>
<reference evidence="2 3" key="1">
    <citation type="submission" date="2022-01" db="EMBL/GenBank/DDBJ databases">
        <title>Draft Genome Sequences of Seven Type Strains of the Genus Streptomyces.</title>
        <authorList>
            <person name="Aziz S."/>
            <person name="Coretto E."/>
            <person name="Chronakova A."/>
            <person name="Sproer C."/>
            <person name="Huber K."/>
            <person name="Nouioui I."/>
            <person name="Gross H."/>
        </authorList>
    </citation>
    <scope>NUCLEOTIDE SEQUENCE [LARGE SCALE GENOMIC DNA]</scope>
    <source>
        <strain evidence="2 3">DSM 41685</strain>
    </source>
</reference>
<evidence type="ECO:0000313" key="2">
    <source>
        <dbReference type="EMBL" id="MCG0068078.1"/>
    </source>
</evidence>
<evidence type="ECO:0000313" key="3">
    <source>
        <dbReference type="Proteomes" id="UP001299012"/>
    </source>
</evidence>
<gene>
    <name evidence="2" type="ORF">L0F81_33260</name>
</gene>
<comment type="caution">
    <text evidence="2">The sequence shown here is derived from an EMBL/GenBank/DDBJ whole genome shotgun (WGS) entry which is preliminary data.</text>
</comment>